<dbReference type="AlphaFoldDB" id="A0A067JSG9"/>
<proteinExistence type="predicted"/>
<evidence type="ECO:0000313" key="2">
    <source>
        <dbReference type="Proteomes" id="UP000027138"/>
    </source>
</evidence>
<accession>A0A067JSG9</accession>
<gene>
    <name evidence="1" type="ORF">JCGZ_17980</name>
</gene>
<name>A0A067JSG9_JATCU</name>
<reference evidence="1 2" key="1">
    <citation type="journal article" date="2014" name="PLoS ONE">
        <title>Global Analysis of Gene Expression Profiles in Physic Nut (Jatropha curcas L.) Seedlings Exposed to Salt Stress.</title>
        <authorList>
            <person name="Zhang L."/>
            <person name="Zhang C."/>
            <person name="Wu P."/>
            <person name="Chen Y."/>
            <person name="Li M."/>
            <person name="Jiang H."/>
            <person name="Wu G."/>
        </authorList>
    </citation>
    <scope>NUCLEOTIDE SEQUENCE [LARGE SCALE GENOMIC DNA]</scope>
    <source>
        <strain evidence="2">cv. GZQX0401</strain>
        <tissue evidence="1">Young leaves</tissue>
    </source>
</reference>
<dbReference type="Proteomes" id="UP000027138">
    <property type="component" value="Unassembled WGS sequence"/>
</dbReference>
<protein>
    <submittedName>
        <fullName evidence="1">Uncharacterized protein</fullName>
    </submittedName>
</protein>
<dbReference type="EMBL" id="KK914893">
    <property type="protein sequence ID" value="KDP26822.1"/>
    <property type="molecule type" value="Genomic_DNA"/>
</dbReference>
<keyword evidence="2" id="KW-1185">Reference proteome</keyword>
<sequence length="250" mass="29119">MADDRVPVPDKQLYDGKEVINPKKLDLLFSPRKYWTNKLHYLRIDIALDFNAVIHWEGYGFFALLVWETGRKTYSLVMFRPLPDYELEISGNDERCSLPTLVEQSRNMFVGLLSSDLSNLDHDLTMWLLERFSRIIHAKKQPRDKMWIPRAEFVDFLIRSRGQVNPEQEKVGHLNFALGYFTGKLPVEFSGDEQAPVLYLLQNRGNLPQDNNALSSLASAREKVGRFYKTLPAKVEPLLFPFRWNRKLDG</sequence>
<organism evidence="1 2">
    <name type="scientific">Jatropha curcas</name>
    <name type="common">Barbados nut</name>
    <dbReference type="NCBI Taxonomy" id="180498"/>
    <lineage>
        <taxon>Eukaryota</taxon>
        <taxon>Viridiplantae</taxon>
        <taxon>Streptophyta</taxon>
        <taxon>Embryophyta</taxon>
        <taxon>Tracheophyta</taxon>
        <taxon>Spermatophyta</taxon>
        <taxon>Magnoliopsida</taxon>
        <taxon>eudicotyledons</taxon>
        <taxon>Gunneridae</taxon>
        <taxon>Pentapetalae</taxon>
        <taxon>rosids</taxon>
        <taxon>fabids</taxon>
        <taxon>Malpighiales</taxon>
        <taxon>Euphorbiaceae</taxon>
        <taxon>Crotonoideae</taxon>
        <taxon>Jatropheae</taxon>
        <taxon>Jatropha</taxon>
    </lineage>
</organism>
<evidence type="ECO:0000313" key="1">
    <source>
        <dbReference type="EMBL" id="KDP26822.1"/>
    </source>
</evidence>